<dbReference type="GO" id="GO:0000439">
    <property type="term" value="C:transcription factor TFIIH core complex"/>
    <property type="evidence" value="ECO:0007669"/>
    <property type="project" value="InterPro"/>
</dbReference>
<comment type="similarity">
    <text evidence="2">Belongs to the TFB1 family.</text>
</comment>
<proteinExistence type="inferred from homology"/>
<evidence type="ECO:0000256" key="5">
    <source>
        <dbReference type="ARBA" id="ARBA00023163"/>
    </source>
</evidence>
<feature type="region of interest" description="Disordered" evidence="7">
    <location>
        <begin position="166"/>
        <end position="191"/>
    </location>
</feature>
<dbReference type="Pfam" id="PF08567">
    <property type="entry name" value="PH_TFIIH"/>
    <property type="match status" value="1"/>
</dbReference>
<keyword evidence="6" id="KW-0539">Nucleus</keyword>
<evidence type="ECO:0000256" key="4">
    <source>
        <dbReference type="ARBA" id="ARBA00023015"/>
    </source>
</evidence>
<comment type="subcellular location">
    <subcellularLocation>
        <location evidence="1">Nucleus</location>
    </subcellularLocation>
</comment>
<evidence type="ECO:0000256" key="1">
    <source>
        <dbReference type="ARBA" id="ARBA00004123"/>
    </source>
</evidence>
<dbReference type="PANTHER" id="PTHR12856">
    <property type="entry name" value="TRANSCRIPTION INITIATION FACTOR IIH-RELATED"/>
    <property type="match status" value="1"/>
</dbReference>
<dbReference type="InterPro" id="IPR005607">
    <property type="entry name" value="BSD_dom"/>
</dbReference>
<gene>
    <name evidence="9" type="primary">TFB1</name>
    <name evidence="9" type="ORF">HDU87_007180</name>
</gene>
<evidence type="ECO:0000256" key="3">
    <source>
        <dbReference type="ARBA" id="ARBA00022737"/>
    </source>
</evidence>
<keyword evidence="5" id="KW-0804">Transcription</keyword>
<keyword evidence="10" id="KW-1185">Reference proteome</keyword>
<organism evidence="9 10">
    <name type="scientific">Geranomyces variabilis</name>
    <dbReference type="NCBI Taxonomy" id="109894"/>
    <lineage>
        <taxon>Eukaryota</taxon>
        <taxon>Fungi</taxon>
        <taxon>Fungi incertae sedis</taxon>
        <taxon>Chytridiomycota</taxon>
        <taxon>Chytridiomycota incertae sedis</taxon>
        <taxon>Chytridiomycetes</taxon>
        <taxon>Spizellomycetales</taxon>
        <taxon>Powellomycetaceae</taxon>
        <taxon>Geranomyces</taxon>
    </lineage>
</organism>
<evidence type="ECO:0000313" key="10">
    <source>
        <dbReference type="Proteomes" id="UP001212152"/>
    </source>
</evidence>
<dbReference type="Gene3D" id="6.10.140.1200">
    <property type="match status" value="1"/>
</dbReference>
<evidence type="ECO:0000313" key="9">
    <source>
        <dbReference type="EMBL" id="KAJ3174487.1"/>
    </source>
</evidence>
<accession>A0AAD5TF37</accession>
<evidence type="ECO:0000259" key="8">
    <source>
        <dbReference type="PROSITE" id="PS50858"/>
    </source>
</evidence>
<dbReference type="InterPro" id="IPR035925">
    <property type="entry name" value="BSD_dom_sf"/>
</dbReference>
<evidence type="ECO:0000256" key="2">
    <source>
        <dbReference type="ARBA" id="ARBA00009448"/>
    </source>
</evidence>
<dbReference type="InterPro" id="IPR027079">
    <property type="entry name" value="Tfb1/GTF2H1"/>
</dbReference>
<reference evidence="9" key="1">
    <citation type="submission" date="2020-05" db="EMBL/GenBank/DDBJ databases">
        <title>Phylogenomic resolution of chytrid fungi.</title>
        <authorList>
            <person name="Stajich J.E."/>
            <person name="Amses K."/>
            <person name="Simmons R."/>
            <person name="Seto K."/>
            <person name="Myers J."/>
            <person name="Bonds A."/>
            <person name="Quandt C.A."/>
            <person name="Barry K."/>
            <person name="Liu P."/>
            <person name="Grigoriev I."/>
            <person name="Longcore J.E."/>
            <person name="James T.Y."/>
        </authorList>
    </citation>
    <scope>NUCLEOTIDE SEQUENCE</scope>
    <source>
        <strain evidence="9">JEL0379</strain>
    </source>
</reference>
<feature type="domain" description="BSD" evidence="8">
    <location>
        <begin position="98"/>
        <end position="157"/>
    </location>
</feature>
<protein>
    <submittedName>
        <fullName evidence="9">RNA polymerase II transcription factor B subunit 1</fullName>
    </submittedName>
</protein>
<dbReference type="GO" id="GO:0006289">
    <property type="term" value="P:nucleotide-excision repair"/>
    <property type="evidence" value="ECO:0007669"/>
    <property type="project" value="InterPro"/>
</dbReference>
<dbReference type="SUPFAM" id="SSF140383">
    <property type="entry name" value="BSD domain-like"/>
    <property type="match status" value="1"/>
</dbReference>
<dbReference type="Gene3D" id="2.30.29.30">
    <property type="entry name" value="Pleckstrin-homology domain (PH domain)/Phosphotyrosine-binding domain (PTB)"/>
    <property type="match status" value="1"/>
</dbReference>
<dbReference type="SUPFAM" id="SSF50729">
    <property type="entry name" value="PH domain-like"/>
    <property type="match status" value="1"/>
</dbReference>
<dbReference type="PROSITE" id="PS50858">
    <property type="entry name" value="BSD"/>
    <property type="match status" value="1"/>
</dbReference>
<keyword evidence="3" id="KW-0677">Repeat</keyword>
<comment type="caution">
    <text evidence="9">The sequence shown here is derived from an EMBL/GenBank/DDBJ whole genome shotgun (WGS) entry which is preliminary data.</text>
</comment>
<dbReference type="Proteomes" id="UP001212152">
    <property type="component" value="Unassembled WGS sequence"/>
</dbReference>
<sequence length="561" mass="60371">MAAPRLQCRAQCKKQNGALFFGPKEFSWTADGKPQPDLRVPYTTVKACAQNKSEKVILKITQAAHNGSPETSHVFTFPPPNAHESRESVKAVLADVMKENTATVAASKDTAEEFQIRLEILNANAELRELHKSLVVSGVVSEDDFWASRRHYIVYQKFVRNQRRGPSGTIVDVRPQQADAGGGSAPANGSGSDMTFKFTDNVVTSLLAQFPPVRRAYDATVATGKMTKQEFFRRFVESKYYQRGRPGSNNSSTNPGAVASNEFFETYENEDDDDYALHPKKARFERRNMLLDLGAVDAESGNRPDATMRAGGVRASLPLIRQFNRVSEGVLRATTGAGAAGSGAKRGDSPAIGGVGVNTAAAPAGAKSGNDNTNNDEVPADTLYARATELEDLRIEAEADAKPLQIGDVSAYFHSAPTEGRGAGRGGDAKTLGGQMRFQAGVAAWQCSLAETKIDRAHADTVLAQLNILTRKRRRDYQRATSTAPPNKQAAALHLGAIELLRTFWTSRSEASFDEGKMAGVLAALADVGKKADALERADPACRPLLQAMRAALARAAAVST</sequence>
<dbReference type="EMBL" id="JADGJQ010000065">
    <property type="protein sequence ID" value="KAJ3174487.1"/>
    <property type="molecule type" value="Genomic_DNA"/>
</dbReference>
<dbReference type="AlphaFoldDB" id="A0AAD5TF37"/>
<evidence type="ECO:0000256" key="6">
    <source>
        <dbReference type="ARBA" id="ARBA00023242"/>
    </source>
</evidence>
<name>A0AAD5TF37_9FUNG</name>
<evidence type="ECO:0000256" key="7">
    <source>
        <dbReference type="SAM" id="MobiDB-lite"/>
    </source>
</evidence>
<dbReference type="InterPro" id="IPR011993">
    <property type="entry name" value="PH-like_dom_sf"/>
</dbReference>
<dbReference type="CDD" id="cd13229">
    <property type="entry name" value="PH_TFIIH"/>
    <property type="match status" value="1"/>
</dbReference>
<dbReference type="GO" id="GO:0006351">
    <property type="term" value="P:DNA-templated transcription"/>
    <property type="evidence" value="ECO:0007669"/>
    <property type="project" value="InterPro"/>
</dbReference>
<keyword evidence="4" id="KW-0805">Transcription regulation</keyword>
<dbReference type="InterPro" id="IPR013876">
    <property type="entry name" value="TFIIH_BTF_p62_N"/>
</dbReference>